<accession>A0A0F9WW49</accession>
<dbReference type="EMBL" id="LAZR01000108">
    <property type="protein sequence ID" value="KKN90621.1"/>
    <property type="molecule type" value="Genomic_DNA"/>
</dbReference>
<protein>
    <submittedName>
        <fullName evidence="1">Uncharacterized protein</fullName>
    </submittedName>
</protein>
<sequence>MFGTPAPQGASFYLVGSDVFVKGHDQRVHRVDEEGLIEVDTQVREDQITEMDFDAIMINKKGSEQSMQATRRNR</sequence>
<name>A0A0F9WW49_9ZZZZ</name>
<comment type="caution">
    <text evidence="1">The sequence shown here is derived from an EMBL/GenBank/DDBJ whole genome shotgun (WGS) entry which is preliminary data.</text>
</comment>
<evidence type="ECO:0000313" key="1">
    <source>
        <dbReference type="EMBL" id="KKN90621.1"/>
    </source>
</evidence>
<proteinExistence type="predicted"/>
<organism evidence="1">
    <name type="scientific">marine sediment metagenome</name>
    <dbReference type="NCBI Taxonomy" id="412755"/>
    <lineage>
        <taxon>unclassified sequences</taxon>
        <taxon>metagenomes</taxon>
        <taxon>ecological metagenomes</taxon>
    </lineage>
</organism>
<dbReference type="AlphaFoldDB" id="A0A0F9WW49"/>
<gene>
    <name evidence="1" type="ORF">LCGC14_0225640</name>
</gene>
<reference evidence="1" key="1">
    <citation type="journal article" date="2015" name="Nature">
        <title>Complex archaea that bridge the gap between prokaryotes and eukaryotes.</title>
        <authorList>
            <person name="Spang A."/>
            <person name="Saw J.H."/>
            <person name="Jorgensen S.L."/>
            <person name="Zaremba-Niedzwiedzka K."/>
            <person name="Martijn J."/>
            <person name="Lind A.E."/>
            <person name="van Eijk R."/>
            <person name="Schleper C."/>
            <person name="Guy L."/>
            <person name="Ettema T.J."/>
        </authorList>
    </citation>
    <scope>NUCLEOTIDE SEQUENCE</scope>
</reference>